<dbReference type="CDD" id="cd06899">
    <property type="entry name" value="lectin_legume_LecRK_Arcelin_ConA"/>
    <property type="match status" value="1"/>
</dbReference>
<dbReference type="Proteomes" id="UP000244336">
    <property type="component" value="Chromosome 1"/>
</dbReference>
<dbReference type="STRING" id="1504633.A0A2T7F6P6"/>
<sequence>MLPLLLLILLSLHGEAASSSPDDGQFAYQGFAGANLTLDGLAALLPGGLLALTNFTYQTKAHAFHPTPIRFLNRPAATNATAAARSFSTSFVFAIVSRYDGLSDHGLAFVVAPTTDFAAANAGQYLGLLNATNGAASDPILAVELDTILTPEFRDLNSNHVWVDYDGRSKQLEVTLSPLHTPKPRKPLLSEAIDLSSLMADAMYVGFSASSGSCSRTTTCSGGASAWTGPPRRLTSPSFQPCHAWDPSLGPRSWMSCCRSPPRCSSPRR</sequence>
<dbReference type="InterPro" id="IPR013320">
    <property type="entry name" value="ConA-like_dom_sf"/>
</dbReference>
<protein>
    <recommendedName>
        <fullName evidence="4">Legume lectin domain-containing protein</fullName>
    </recommendedName>
</protein>
<evidence type="ECO:0000313" key="5">
    <source>
        <dbReference type="EMBL" id="PUZ75747.1"/>
    </source>
</evidence>
<comment type="similarity">
    <text evidence="1">Belongs to the leguminous lectin family.</text>
</comment>
<organism evidence="5 6">
    <name type="scientific">Panicum hallii var. hallii</name>
    <dbReference type="NCBI Taxonomy" id="1504633"/>
    <lineage>
        <taxon>Eukaryota</taxon>
        <taxon>Viridiplantae</taxon>
        <taxon>Streptophyta</taxon>
        <taxon>Embryophyta</taxon>
        <taxon>Tracheophyta</taxon>
        <taxon>Spermatophyta</taxon>
        <taxon>Magnoliopsida</taxon>
        <taxon>Liliopsida</taxon>
        <taxon>Poales</taxon>
        <taxon>Poaceae</taxon>
        <taxon>PACMAD clade</taxon>
        <taxon>Panicoideae</taxon>
        <taxon>Panicodae</taxon>
        <taxon>Paniceae</taxon>
        <taxon>Panicinae</taxon>
        <taxon>Panicum</taxon>
        <taxon>Panicum sect. Panicum</taxon>
    </lineage>
</organism>
<accession>A0A2T7F6P6</accession>
<name>A0A2T7F6P6_9POAL</name>
<proteinExistence type="inferred from homology"/>
<dbReference type="PROSITE" id="PS00307">
    <property type="entry name" value="LECTIN_LEGUME_BETA"/>
    <property type="match status" value="1"/>
</dbReference>
<evidence type="ECO:0000313" key="6">
    <source>
        <dbReference type="Proteomes" id="UP000244336"/>
    </source>
</evidence>
<dbReference type="EMBL" id="CM009749">
    <property type="protein sequence ID" value="PUZ75747.1"/>
    <property type="molecule type" value="Genomic_DNA"/>
</dbReference>
<dbReference type="InterPro" id="IPR019825">
    <property type="entry name" value="Lectin_legB_Mn/Ca_BS"/>
</dbReference>
<keyword evidence="6" id="KW-1185">Reference proteome</keyword>
<evidence type="ECO:0000256" key="3">
    <source>
        <dbReference type="SAM" id="SignalP"/>
    </source>
</evidence>
<dbReference type="PANTHER" id="PTHR32401:SF50">
    <property type="entry name" value="OS07G0133000 PROTEIN"/>
    <property type="match status" value="1"/>
</dbReference>
<evidence type="ECO:0000256" key="2">
    <source>
        <dbReference type="ARBA" id="ARBA00022734"/>
    </source>
</evidence>
<feature type="signal peptide" evidence="3">
    <location>
        <begin position="1"/>
        <end position="18"/>
    </location>
</feature>
<dbReference type="SUPFAM" id="SSF49899">
    <property type="entry name" value="Concanavalin A-like lectins/glucanases"/>
    <property type="match status" value="1"/>
</dbReference>
<dbReference type="PANTHER" id="PTHR32401">
    <property type="entry name" value="CONCANAVALIN A-LIKE LECTIN FAMILY PROTEIN"/>
    <property type="match status" value="1"/>
</dbReference>
<keyword evidence="2" id="KW-0430">Lectin</keyword>
<dbReference type="Pfam" id="PF00139">
    <property type="entry name" value="Lectin_legB"/>
    <property type="match status" value="1"/>
</dbReference>
<dbReference type="AlphaFoldDB" id="A0A2T7F6P6"/>
<dbReference type="GO" id="GO:0030246">
    <property type="term" value="F:carbohydrate binding"/>
    <property type="evidence" value="ECO:0007669"/>
    <property type="project" value="UniProtKB-KW"/>
</dbReference>
<dbReference type="Gene3D" id="2.60.120.200">
    <property type="match status" value="2"/>
</dbReference>
<feature type="domain" description="Legume lectin" evidence="4">
    <location>
        <begin position="25"/>
        <end position="164"/>
    </location>
</feature>
<evidence type="ECO:0000259" key="4">
    <source>
        <dbReference type="Pfam" id="PF00139"/>
    </source>
</evidence>
<dbReference type="OrthoDB" id="1434080at2759"/>
<dbReference type="Gramene" id="PUZ75747">
    <property type="protein sequence ID" value="PUZ75747"/>
    <property type="gene ID" value="GQ55_1G231900"/>
</dbReference>
<dbReference type="InterPro" id="IPR001220">
    <property type="entry name" value="Legume_lectin_dom"/>
</dbReference>
<dbReference type="InterPro" id="IPR050258">
    <property type="entry name" value="Leguminous_Lectin"/>
</dbReference>
<feature type="chain" id="PRO_5015518766" description="Legume lectin domain-containing protein" evidence="3">
    <location>
        <begin position="19"/>
        <end position="269"/>
    </location>
</feature>
<keyword evidence="3" id="KW-0732">Signal</keyword>
<gene>
    <name evidence="5" type="ORF">GQ55_1G231900</name>
</gene>
<evidence type="ECO:0000256" key="1">
    <source>
        <dbReference type="ARBA" id="ARBA00007606"/>
    </source>
</evidence>
<reference evidence="5 6" key="1">
    <citation type="submission" date="2018-04" db="EMBL/GenBank/DDBJ databases">
        <title>WGS assembly of Panicum hallii var. hallii HAL2.</title>
        <authorList>
            <person name="Lovell J."/>
            <person name="Jenkins J."/>
            <person name="Lowry D."/>
            <person name="Mamidi S."/>
            <person name="Sreedasyam A."/>
            <person name="Weng X."/>
            <person name="Barry K."/>
            <person name="Bonette J."/>
            <person name="Campitelli B."/>
            <person name="Daum C."/>
            <person name="Gordon S."/>
            <person name="Gould B."/>
            <person name="Lipzen A."/>
            <person name="MacQueen A."/>
            <person name="Palacio-Mejia J."/>
            <person name="Plott C."/>
            <person name="Shakirov E."/>
            <person name="Shu S."/>
            <person name="Yoshinaga Y."/>
            <person name="Zane M."/>
            <person name="Rokhsar D."/>
            <person name="Grimwood J."/>
            <person name="Schmutz J."/>
            <person name="Juenger T."/>
        </authorList>
    </citation>
    <scope>NUCLEOTIDE SEQUENCE [LARGE SCALE GENOMIC DNA]</scope>
    <source>
        <strain evidence="6">cv. HAL2</strain>
    </source>
</reference>